<dbReference type="AlphaFoldDB" id="A0A8E2EK51"/>
<dbReference type="EMBL" id="KV744818">
    <property type="protein sequence ID" value="OCK85507.1"/>
    <property type="molecule type" value="Genomic_DNA"/>
</dbReference>
<organism evidence="6 7">
    <name type="scientific">Lepidopterella palustris CBS 459.81</name>
    <dbReference type="NCBI Taxonomy" id="1314670"/>
    <lineage>
        <taxon>Eukaryota</taxon>
        <taxon>Fungi</taxon>
        <taxon>Dikarya</taxon>
        <taxon>Ascomycota</taxon>
        <taxon>Pezizomycotina</taxon>
        <taxon>Dothideomycetes</taxon>
        <taxon>Pleosporomycetidae</taxon>
        <taxon>Mytilinidiales</taxon>
        <taxon>Argynnaceae</taxon>
        <taxon>Lepidopterella</taxon>
    </lineage>
</organism>
<evidence type="ECO:0000256" key="4">
    <source>
        <dbReference type="ARBA" id="ARBA00023136"/>
    </source>
</evidence>
<keyword evidence="2 5" id="KW-0812">Transmembrane</keyword>
<evidence type="ECO:0000256" key="2">
    <source>
        <dbReference type="ARBA" id="ARBA00022692"/>
    </source>
</evidence>
<comment type="subcellular location">
    <subcellularLocation>
        <location evidence="1">Membrane</location>
        <topology evidence="1">Multi-pass membrane protein</topology>
    </subcellularLocation>
</comment>
<gene>
    <name evidence="6" type="ORF">K432DRAFT_388621</name>
</gene>
<sequence>MRRMEHAVRVRENEEVNDGKEVHGRPRSKYVIYCLVILCIKGTYALTILARKSKKPTEETNHDYYTESELARPTLAHQLKNAQICGLVTDRTWKRFQEWQYGATAPEYRVPLMAPGTLLILTGLFRYGWSAEACLPRIMSDIGIGIFGCGIFLGTQAMQSYAMEESIDYTASAAATSKLLRYVFAFLFPIFAS</sequence>
<dbReference type="GO" id="GO:0005886">
    <property type="term" value="C:plasma membrane"/>
    <property type="evidence" value="ECO:0007669"/>
    <property type="project" value="TreeGrafter"/>
</dbReference>
<proteinExistence type="predicted"/>
<feature type="transmembrane region" description="Helical" evidence="5">
    <location>
        <begin position="141"/>
        <end position="163"/>
    </location>
</feature>
<dbReference type="PANTHER" id="PTHR23502:SF60">
    <property type="entry name" value="MAJOR FACILITATOR SUPERFAMILY (MFS) PROFILE DOMAIN-CONTAINING PROTEIN-RELATED"/>
    <property type="match status" value="1"/>
</dbReference>
<evidence type="ECO:0000256" key="5">
    <source>
        <dbReference type="SAM" id="Phobius"/>
    </source>
</evidence>
<protein>
    <submittedName>
        <fullName evidence="6">Uncharacterized protein</fullName>
    </submittedName>
</protein>
<dbReference type="PANTHER" id="PTHR23502">
    <property type="entry name" value="MAJOR FACILITATOR SUPERFAMILY"/>
    <property type="match status" value="1"/>
</dbReference>
<evidence type="ECO:0000256" key="3">
    <source>
        <dbReference type="ARBA" id="ARBA00022989"/>
    </source>
</evidence>
<feature type="transmembrane region" description="Helical" evidence="5">
    <location>
        <begin position="169"/>
        <end position="192"/>
    </location>
</feature>
<feature type="transmembrane region" description="Helical" evidence="5">
    <location>
        <begin position="108"/>
        <end position="129"/>
    </location>
</feature>
<keyword evidence="4 5" id="KW-0472">Membrane</keyword>
<keyword evidence="3 5" id="KW-1133">Transmembrane helix</keyword>
<name>A0A8E2EK51_9PEZI</name>
<evidence type="ECO:0000313" key="7">
    <source>
        <dbReference type="Proteomes" id="UP000250266"/>
    </source>
</evidence>
<dbReference type="GO" id="GO:0022857">
    <property type="term" value="F:transmembrane transporter activity"/>
    <property type="evidence" value="ECO:0007669"/>
    <property type="project" value="TreeGrafter"/>
</dbReference>
<accession>A0A8E2EK51</accession>
<dbReference type="Proteomes" id="UP000250266">
    <property type="component" value="Unassembled WGS sequence"/>
</dbReference>
<keyword evidence="7" id="KW-1185">Reference proteome</keyword>
<feature type="transmembrane region" description="Helical" evidence="5">
    <location>
        <begin position="30"/>
        <end position="50"/>
    </location>
</feature>
<evidence type="ECO:0000256" key="1">
    <source>
        <dbReference type="ARBA" id="ARBA00004141"/>
    </source>
</evidence>
<evidence type="ECO:0000313" key="6">
    <source>
        <dbReference type="EMBL" id="OCK85507.1"/>
    </source>
</evidence>
<reference evidence="6 7" key="1">
    <citation type="journal article" date="2016" name="Nat. Commun.">
        <title>Ectomycorrhizal ecology is imprinted in the genome of the dominant symbiotic fungus Cenococcum geophilum.</title>
        <authorList>
            <consortium name="DOE Joint Genome Institute"/>
            <person name="Peter M."/>
            <person name="Kohler A."/>
            <person name="Ohm R.A."/>
            <person name="Kuo A."/>
            <person name="Krutzmann J."/>
            <person name="Morin E."/>
            <person name="Arend M."/>
            <person name="Barry K.W."/>
            <person name="Binder M."/>
            <person name="Choi C."/>
            <person name="Clum A."/>
            <person name="Copeland A."/>
            <person name="Grisel N."/>
            <person name="Haridas S."/>
            <person name="Kipfer T."/>
            <person name="LaButti K."/>
            <person name="Lindquist E."/>
            <person name="Lipzen A."/>
            <person name="Maire R."/>
            <person name="Meier B."/>
            <person name="Mihaltcheva S."/>
            <person name="Molinier V."/>
            <person name="Murat C."/>
            <person name="Poggeler S."/>
            <person name="Quandt C.A."/>
            <person name="Sperisen C."/>
            <person name="Tritt A."/>
            <person name="Tisserant E."/>
            <person name="Crous P.W."/>
            <person name="Henrissat B."/>
            <person name="Nehls U."/>
            <person name="Egli S."/>
            <person name="Spatafora J.W."/>
            <person name="Grigoriev I.V."/>
            <person name="Martin F.M."/>
        </authorList>
    </citation>
    <scope>NUCLEOTIDE SEQUENCE [LARGE SCALE GENOMIC DNA]</scope>
    <source>
        <strain evidence="6 7">CBS 459.81</strain>
    </source>
</reference>